<evidence type="ECO:0008006" key="4">
    <source>
        <dbReference type="Google" id="ProtNLM"/>
    </source>
</evidence>
<reference evidence="2 3" key="1">
    <citation type="submission" date="2021-08" db="EMBL/GenBank/DDBJ databases">
        <title>Draft Genome Sequence of Phanerochaete sordida strain YK-624.</title>
        <authorList>
            <person name="Mori T."/>
            <person name="Dohra H."/>
            <person name="Suzuki T."/>
            <person name="Kawagishi H."/>
            <person name="Hirai H."/>
        </authorList>
    </citation>
    <scope>NUCLEOTIDE SEQUENCE [LARGE SCALE GENOMIC DNA]</scope>
    <source>
        <strain evidence="2 3">YK-624</strain>
    </source>
</reference>
<keyword evidence="1" id="KW-0732">Signal</keyword>
<sequence length="207" mass="20949">MLFAAILALASASAAAAAPALSARQTPVGPQCAGLGPGAFDIASNFTLAAWNATGSNANDTGVPLVLGQAGAVDGAEFKILSTWASFPYDDFPELSLEHGALSGTGPMGNVAAAGNVTAGIPPGFIVPGSSIETPFQIYCGVADTDPAHGGLPQLAVFGDTDSFSLCPASHAPLAQTNVVYKPSADNYGEYLFDECYPVKLHIVGLY</sequence>
<name>A0A9P3GE71_9APHY</name>
<dbReference type="Proteomes" id="UP000703269">
    <property type="component" value="Unassembled WGS sequence"/>
</dbReference>
<keyword evidence="3" id="KW-1185">Reference proteome</keyword>
<dbReference type="AlphaFoldDB" id="A0A9P3GE71"/>
<organism evidence="2 3">
    <name type="scientific">Phanerochaete sordida</name>
    <dbReference type="NCBI Taxonomy" id="48140"/>
    <lineage>
        <taxon>Eukaryota</taxon>
        <taxon>Fungi</taxon>
        <taxon>Dikarya</taxon>
        <taxon>Basidiomycota</taxon>
        <taxon>Agaricomycotina</taxon>
        <taxon>Agaricomycetes</taxon>
        <taxon>Polyporales</taxon>
        <taxon>Phanerochaetaceae</taxon>
        <taxon>Phanerochaete</taxon>
    </lineage>
</organism>
<evidence type="ECO:0000313" key="3">
    <source>
        <dbReference type="Proteomes" id="UP000703269"/>
    </source>
</evidence>
<protein>
    <recommendedName>
        <fullName evidence="4">Chitin-binding type-4 domain-containing protein</fullName>
    </recommendedName>
</protein>
<comment type="caution">
    <text evidence="2">The sequence shown here is derived from an EMBL/GenBank/DDBJ whole genome shotgun (WGS) entry which is preliminary data.</text>
</comment>
<evidence type="ECO:0000313" key="2">
    <source>
        <dbReference type="EMBL" id="GJE94057.1"/>
    </source>
</evidence>
<dbReference type="EMBL" id="BPQB01000037">
    <property type="protein sequence ID" value="GJE94057.1"/>
    <property type="molecule type" value="Genomic_DNA"/>
</dbReference>
<dbReference type="OrthoDB" id="2844016at2759"/>
<proteinExistence type="predicted"/>
<accession>A0A9P3GE71</accession>
<gene>
    <name evidence="2" type="ORF">PsYK624_102250</name>
</gene>
<feature type="signal peptide" evidence="1">
    <location>
        <begin position="1"/>
        <end position="17"/>
    </location>
</feature>
<evidence type="ECO:0000256" key="1">
    <source>
        <dbReference type="SAM" id="SignalP"/>
    </source>
</evidence>
<feature type="chain" id="PRO_5040213802" description="Chitin-binding type-4 domain-containing protein" evidence="1">
    <location>
        <begin position="18"/>
        <end position="207"/>
    </location>
</feature>